<evidence type="ECO:0000313" key="2">
    <source>
        <dbReference type="EMBL" id="QNE74067.1"/>
    </source>
</evidence>
<dbReference type="Proteomes" id="UP000515307">
    <property type="component" value="Chromosome"/>
</dbReference>
<evidence type="ECO:0008006" key="4">
    <source>
        <dbReference type="Google" id="ProtNLM"/>
    </source>
</evidence>
<evidence type="ECO:0000313" key="3">
    <source>
        <dbReference type="Proteomes" id="UP000515307"/>
    </source>
</evidence>
<name>A0A7G7BFF2_9ACTN</name>
<feature type="region of interest" description="Disordered" evidence="1">
    <location>
        <begin position="1"/>
        <end position="70"/>
    </location>
</feature>
<feature type="compositionally biased region" description="Basic and acidic residues" evidence="1">
    <location>
        <begin position="1"/>
        <end position="13"/>
    </location>
</feature>
<dbReference type="KEGG" id="sfiy:F0344_05120"/>
<keyword evidence="3" id="KW-1185">Reference proteome</keyword>
<dbReference type="AlphaFoldDB" id="A0A7G7BFF2"/>
<accession>A0A7G7BFF2</accession>
<organism evidence="2 3">
    <name type="scientific">Streptomyces finlayi</name>
    <dbReference type="NCBI Taxonomy" id="67296"/>
    <lineage>
        <taxon>Bacteria</taxon>
        <taxon>Bacillati</taxon>
        <taxon>Actinomycetota</taxon>
        <taxon>Actinomycetes</taxon>
        <taxon>Kitasatosporales</taxon>
        <taxon>Streptomycetaceae</taxon>
        <taxon>Streptomyces</taxon>
    </lineage>
</organism>
<sequence length="84" mass="8559">MDGKDGTHGKDGTDGETVTGPPGPAGPAGPNHPDGYSLLPPKNDPDALVCRRTTAEEPPPADQSHGLLGLGALTATAFYRRLDA</sequence>
<reference evidence="3" key="1">
    <citation type="submission" date="2019-10" db="EMBL/GenBank/DDBJ databases">
        <title>Antimicrobial potential of Antarctic Bacteria.</title>
        <authorList>
            <person name="Benaud N."/>
            <person name="Edwards R.J."/>
            <person name="Ferrari B.C."/>
        </authorList>
    </citation>
    <scope>NUCLEOTIDE SEQUENCE [LARGE SCALE GENOMIC DNA]</scope>
    <source>
        <strain evidence="3">NBSH44</strain>
    </source>
</reference>
<dbReference type="RefSeq" id="WP_185297631.1">
    <property type="nucleotide sequence ID" value="NZ_CP045702.1"/>
</dbReference>
<dbReference type="EMBL" id="CP045702">
    <property type="protein sequence ID" value="QNE74067.1"/>
    <property type="molecule type" value="Genomic_DNA"/>
</dbReference>
<proteinExistence type="predicted"/>
<evidence type="ECO:0000256" key="1">
    <source>
        <dbReference type="SAM" id="MobiDB-lite"/>
    </source>
</evidence>
<protein>
    <recommendedName>
        <fullName evidence="4">Collagen-like protein</fullName>
    </recommendedName>
</protein>
<gene>
    <name evidence="2" type="ORF">F0344_05120</name>
</gene>